<keyword evidence="1 2" id="KW-0413">Isomerase</keyword>
<accession>A0ABS6JC10</accession>
<keyword evidence="3" id="KW-1185">Reference proteome</keyword>
<dbReference type="GO" id="GO:0062193">
    <property type="term" value="F:D-ribose pyranase activity"/>
    <property type="evidence" value="ECO:0007669"/>
    <property type="project" value="UniProtKB-EC"/>
</dbReference>
<feature type="binding site" evidence="1">
    <location>
        <position position="28"/>
    </location>
    <ligand>
        <name>substrate</name>
    </ligand>
</feature>
<comment type="similarity">
    <text evidence="1">Belongs to the RbsD / FucU family. RbsD subfamily.</text>
</comment>
<comment type="subcellular location">
    <subcellularLocation>
        <location evidence="1">Cytoplasm</location>
    </subcellularLocation>
</comment>
<dbReference type="Proteomes" id="UP000784880">
    <property type="component" value="Unassembled WGS sequence"/>
</dbReference>
<dbReference type="HAMAP" id="MF_01661">
    <property type="entry name" value="D_rib_pyranase"/>
    <property type="match status" value="1"/>
</dbReference>
<sequence length="129" mass="14422">MKKHGILNRDIAQVLAKLGHTDKIVIADCGLPVPAHVPCIDLSIKLGFPSFESVLDEVLNDMVVEEAFCAEEMEGKNKELYNEIKLKQFPIRFMDHESFKVKTHEAKVIIRTGEATPYANIILSAGVLF</sequence>
<comment type="catalytic activity">
    <reaction evidence="1">
        <text>beta-D-ribopyranose = beta-D-ribofuranose</text>
        <dbReference type="Rhea" id="RHEA:25432"/>
        <dbReference type="ChEBI" id="CHEBI:27476"/>
        <dbReference type="ChEBI" id="CHEBI:47002"/>
        <dbReference type="EC" id="5.4.99.62"/>
    </reaction>
</comment>
<gene>
    <name evidence="1 2" type="primary">rbsD</name>
    <name evidence="2" type="ORF">KS419_05720</name>
</gene>
<proteinExistence type="inferred from homology"/>
<name>A0ABS6JC10_9BACI</name>
<comment type="subunit">
    <text evidence="1">Homodecamer.</text>
</comment>
<dbReference type="PANTHER" id="PTHR37831">
    <property type="entry name" value="D-RIBOSE PYRANASE"/>
    <property type="match status" value="1"/>
</dbReference>
<comment type="function">
    <text evidence="1">Catalyzes the interconversion of beta-pyran and beta-furan forms of D-ribose.</text>
</comment>
<protein>
    <recommendedName>
        <fullName evidence="1">D-ribose pyranase</fullName>
        <ecNumber evidence="1">5.4.99.62</ecNumber>
    </recommendedName>
</protein>
<dbReference type="PANTHER" id="PTHR37831:SF1">
    <property type="entry name" value="D-RIBOSE PYRANASE"/>
    <property type="match status" value="1"/>
</dbReference>
<evidence type="ECO:0000313" key="3">
    <source>
        <dbReference type="Proteomes" id="UP000784880"/>
    </source>
</evidence>
<dbReference type="InterPro" id="IPR007721">
    <property type="entry name" value="RbsD_FucU"/>
</dbReference>
<feature type="binding site" evidence="1">
    <location>
        <position position="96"/>
    </location>
    <ligand>
        <name>substrate</name>
    </ligand>
</feature>
<feature type="binding site" evidence="1">
    <location>
        <begin position="118"/>
        <end position="120"/>
    </location>
    <ligand>
        <name>substrate</name>
    </ligand>
</feature>
<comment type="caution">
    <text evidence="2">The sequence shown here is derived from an EMBL/GenBank/DDBJ whole genome shotgun (WGS) entry which is preliminary data.</text>
</comment>
<dbReference type="EMBL" id="JAHQCS010000063">
    <property type="protein sequence ID" value="MBU9711222.1"/>
    <property type="molecule type" value="Genomic_DNA"/>
</dbReference>
<dbReference type="InterPro" id="IPR023064">
    <property type="entry name" value="D-ribose_pyranase"/>
</dbReference>
<dbReference type="EC" id="5.4.99.62" evidence="1"/>
<dbReference type="Pfam" id="PF05025">
    <property type="entry name" value="RbsD_FucU"/>
    <property type="match status" value="1"/>
</dbReference>
<feature type="active site" description="Proton donor" evidence="1">
    <location>
        <position position="20"/>
    </location>
</feature>
<organism evidence="2 3">
    <name type="scientific">Evansella tamaricis</name>
    <dbReference type="NCBI Taxonomy" id="2069301"/>
    <lineage>
        <taxon>Bacteria</taxon>
        <taxon>Bacillati</taxon>
        <taxon>Bacillota</taxon>
        <taxon>Bacilli</taxon>
        <taxon>Bacillales</taxon>
        <taxon>Bacillaceae</taxon>
        <taxon>Evansella</taxon>
    </lineage>
</organism>
<evidence type="ECO:0000313" key="2">
    <source>
        <dbReference type="EMBL" id="MBU9711222.1"/>
    </source>
</evidence>
<comment type="pathway">
    <text evidence="1">Carbohydrate metabolism; D-ribose degradation; D-ribose 5-phosphate from beta-D-ribopyranose: step 1/2.</text>
</comment>
<keyword evidence="1" id="KW-0119">Carbohydrate metabolism</keyword>
<evidence type="ECO:0000256" key="1">
    <source>
        <dbReference type="HAMAP-Rule" id="MF_01661"/>
    </source>
</evidence>
<dbReference type="NCBIfam" id="NF008761">
    <property type="entry name" value="PRK11797.1"/>
    <property type="match status" value="1"/>
</dbReference>
<dbReference type="RefSeq" id="WP_217065104.1">
    <property type="nucleotide sequence ID" value="NZ_JAHQCS010000063.1"/>
</dbReference>
<keyword evidence="1" id="KW-0963">Cytoplasm</keyword>
<reference evidence="2 3" key="1">
    <citation type="submission" date="2021-06" db="EMBL/GenBank/DDBJ databases">
        <title>Bacillus sp. RD4P76, an endophyte from a halophyte.</title>
        <authorList>
            <person name="Sun J.-Q."/>
        </authorList>
    </citation>
    <scope>NUCLEOTIDE SEQUENCE [LARGE SCALE GENOMIC DNA]</scope>
    <source>
        <strain evidence="2 3">CGMCC 1.15917</strain>
    </source>
</reference>